<dbReference type="NCBIfam" id="TIGR00052">
    <property type="entry name" value="nudix-type nucleoside diphosphatase, YffH/AdpP family"/>
    <property type="match status" value="1"/>
</dbReference>
<evidence type="ECO:0000256" key="1">
    <source>
        <dbReference type="ARBA" id="ARBA00001946"/>
    </source>
</evidence>
<dbReference type="AlphaFoldDB" id="A0A6L5WHD3"/>
<dbReference type="GO" id="GO:0046872">
    <property type="term" value="F:metal ion binding"/>
    <property type="evidence" value="ECO:0007669"/>
    <property type="project" value="UniProtKB-KW"/>
</dbReference>
<evidence type="ECO:0000259" key="5">
    <source>
        <dbReference type="PROSITE" id="PS51462"/>
    </source>
</evidence>
<feature type="domain" description="Nudix hydrolase" evidence="5">
    <location>
        <begin position="39"/>
        <end position="185"/>
    </location>
</feature>
<feature type="binding site" evidence="3">
    <location>
        <position position="155"/>
    </location>
    <ligand>
        <name>Mg(2+)</name>
        <dbReference type="ChEBI" id="CHEBI:18420"/>
        <label>1</label>
    </ligand>
</feature>
<evidence type="ECO:0000256" key="4">
    <source>
        <dbReference type="PIRSR" id="PIRSR604385-3"/>
    </source>
</evidence>
<dbReference type="InterPro" id="IPR015797">
    <property type="entry name" value="NUDIX_hydrolase-like_dom_sf"/>
</dbReference>
<reference evidence="6 7" key="2">
    <citation type="submission" date="2020-03" db="EMBL/GenBank/DDBJ databases">
        <title>Campylobacter portucalensis sp. nov., a new species of Campylobacter isolated from the reproductive tract of bulls.</title>
        <authorList>
            <person name="Silva M.F."/>
            <person name="Pereira G."/>
            <person name="Carneiro C."/>
            <person name="Hemphill A."/>
            <person name="Mateus L."/>
            <person name="Lopes-Da-Costa L."/>
            <person name="Silva E."/>
        </authorList>
    </citation>
    <scope>NUCLEOTIDE SEQUENCE [LARGE SCALE GENOMIC DNA]</scope>
    <source>
        <strain evidence="6 7">FMV-PI01</strain>
    </source>
</reference>
<dbReference type="Pfam" id="PF00293">
    <property type="entry name" value="NUDIX"/>
    <property type="match status" value="1"/>
</dbReference>
<feature type="short sequence motif" description="Nudix box" evidence="4">
    <location>
        <begin position="89"/>
        <end position="111"/>
    </location>
</feature>
<evidence type="ECO:0000313" key="7">
    <source>
        <dbReference type="Proteomes" id="UP000476338"/>
    </source>
</evidence>
<protein>
    <submittedName>
        <fullName evidence="6">NUDIX hydrolase</fullName>
    </submittedName>
</protein>
<keyword evidence="3" id="KW-0479">Metal-binding</keyword>
<dbReference type="Gene3D" id="3.90.79.10">
    <property type="entry name" value="Nucleoside Triphosphate Pyrophosphohydrolase"/>
    <property type="match status" value="1"/>
</dbReference>
<reference evidence="6 7" key="1">
    <citation type="submission" date="2019-09" db="EMBL/GenBank/DDBJ databases">
        <authorList>
            <person name="Silva M."/>
            <person name="Pereira G."/>
            <person name="Lopes-Da-Costa L."/>
            <person name="Silva E."/>
        </authorList>
    </citation>
    <scope>NUCLEOTIDE SEQUENCE [LARGE SCALE GENOMIC DNA]</scope>
    <source>
        <strain evidence="6 7">FMV-PI01</strain>
    </source>
</reference>
<dbReference type="InterPro" id="IPR004385">
    <property type="entry name" value="NDP_pyrophosphatase"/>
</dbReference>
<dbReference type="SUPFAM" id="SSF55811">
    <property type="entry name" value="Nudix"/>
    <property type="match status" value="1"/>
</dbReference>
<name>A0A6L5WHD3_9BACT</name>
<dbReference type="GO" id="GO:0019693">
    <property type="term" value="P:ribose phosphate metabolic process"/>
    <property type="evidence" value="ECO:0007669"/>
    <property type="project" value="TreeGrafter"/>
</dbReference>
<keyword evidence="2 6" id="KW-0378">Hydrolase</keyword>
<evidence type="ECO:0000313" key="6">
    <source>
        <dbReference type="EMBL" id="MSN96296.1"/>
    </source>
</evidence>
<dbReference type="GO" id="GO:0008768">
    <property type="term" value="F:UDP-sugar diphosphatase activity"/>
    <property type="evidence" value="ECO:0007669"/>
    <property type="project" value="TreeGrafter"/>
</dbReference>
<keyword evidence="7" id="KW-1185">Reference proteome</keyword>
<feature type="binding site" evidence="3">
    <location>
        <position position="104"/>
    </location>
    <ligand>
        <name>Mg(2+)</name>
        <dbReference type="ChEBI" id="CHEBI:18420"/>
        <label>2</label>
    </ligand>
</feature>
<sequence>MDTSMINLRINEIKKSKYIKLYNINLIKNGKEISWEYAEIHDSVSTLLYDENKKSFLLVKQIRIPLLYKQIKNNISSKNLGYTYELCSGLMDKNLSEKETAIEEILEETGFCVKNLEKIATFHSALGTSATKQTFFYAQIDDSMKIGKGGGIDGEEIELFYLPIENAREFLNDDDYIKPASLGYCFMWWFDKFGFRL</sequence>
<organism evidence="6 7">
    <name type="scientific">Campylobacter portucalensis</name>
    <dbReference type="NCBI Taxonomy" id="2608384"/>
    <lineage>
        <taxon>Bacteria</taxon>
        <taxon>Pseudomonadati</taxon>
        <taxon>Campylobacterota</taxon>
        <taxon>Epsilonproteobacteria</taxon>
        <taxon>Campylobacterales</taxon>
        <taxon>Campylobacteraceae</taxon>
        <taxon>Campylobacter</taxon>
    </lineage>
</organism>
<dbReference type="PANTHER" id="PTHR11839:SF15">
    <property type="entry name" value="URIDINE DIPHOSPHATE GLUCOSE PYROPHOSPHATASE NUDT14"/>
    <property type="match status" value="1"/>
</dbReference>
<feature type="binding site" evidence="3">
    <location>
        <position position="108"/>
    </location>
    <ligand>
        <name>Mg(2+)</name>
        <dbReference type="ChEBI" id="CHEBI:18420"/>
        <label>1</label>
    </ligand>
</feature>
<keyword evidence="3" id="KW-0460">Magnesium</keyword>
<dbReference type="PANTHER" id="PTHR11839">
    <property type="entry name" value="UDP/ADP-SUGAR PYROPHOSPHATASE"/>
    <property type="match status" value="1"/>
</dbReference>
<evidence type="ECO:0000256" key="2">
    <source>
        <dbReference type="ARBA" id="ARBA00022801"/>
    </source>
</evidence>
<comment type="cofactor">
    <cofactor evidence="1 3">
        <name>Mg(2+)</name>
        <dbReference type="ChEBI" id="CHEBI:18420"/>
    </cofactor>
</comment>
<dbReference type="Proteomes" id="UP000476338">
    <property type="component" value="Unassembled WGS sequence"/>
</dbReference>
<comment type="caution">
    <text evidence="6">The sequence shown here is derived from an EMBL/GenBank/DDBJ whole genome shotgun (WGS) entry which is preliminary data.</text>
</comment>
<evidence type="ECO:0000256" key="3">
    <source>
        <dbReference type="PIRSR" id="PIRSR604385-2"/>
    </source>
</evidence>
<dbReference type="InterPro" id="IPR000086">
    <property type="entry name" value="NUDIX_hydrolase_dom"/>
</dbReference>
<dbReference type="PROSITE" id="PS51462">
    <property type="entry name" value="NUDIX"/>
    <property type="match status" value="1"/>
</dbReference>
<gene>
    <name evidence="6" type="ORF">F1B92_03660</name>
</gene>
<accession>A0A6L5WHD3</accession>
<proteinExistence type="predicted"/>
<dbReference type="EMBL" id="VWSJ01000009">
    <property type="protein sequence ID" value="MSN96296.1"/>
    <property type="molecule type" value="Genomic_DNA"/>
</dbReference>
<dbReference type="GO" id="GO:0006753">
    <property type="term" value="P:nucleoside phosphate metabolic process"/>
    <property type="evidence" value="ECO:0007669"/>
    <property type="project" value="TreeGrafter"/>
</dbReference>